<reference evidence="2 3" key="1">
    <citation type="submission" date="2015-11" db="EMBL/GenBank/DDBJ databases">
        <authorList>
            <person name="Varghese N."/>
        </authorList>
    </citation>
    <scope>NUCLEOTIDE SEQUENCE [LARGE SCALE GENOMIC DNA]</scope>
    <source>
        <strain evidence="2 3">JGI-24</strain>
    </source>
</reference>
<evidence type="ECO:0000313" key="3">
    <source>
        <dbReference type="Proteomes" id="UP000243065"/>
    </source>
</evidence>
<accession>A0A656DAT3</accession>
<organism evidence="2 3">
    <name type="scientific">Kryptobacter tengchongensis</name>
    <dbReference type="NCBI Taxonomy" id="1643429"/>
    <lineage>
        <taxon>Bacteria</taxon>
        <taxon>Pseudomonadati</taxon>
        <taxon>Candidatus Kryptoniota</taxon>
        <taxon>Candidatus Kryptobacter</taxon>
    </lineage>
</organism>
<feature type="domain" description="Flagellar hook-length control protein-like C-terminal" evidence="1">
    <location>
        <begin position="74"/>
        <end position="139"/>
    </location>
</feature>
<evidence type="ECO:0000259" key="1">
    <source>
        <dbReference type="Pfam" id="PF02120"/>
    </source>
</evidence>
<dbReference type="Gene3D" id="3.30.750.140">
    <property type="match status" value="1"/>
</dbReference>
<dbReference type="InterPro" id="IPR038610">
    <property type="entry name" value="FliK-like_C_sf"/>
</dbReference>
<name>A0A656DAT3_KRYT1</name>
<evidence type="ECO:0000313" key="2">
    <source>
        <dbReference type="EMBL" id="CUT05322.1"/>
    </source>
</evidence>
<dbReference type="EMBL" id="CZVU01000116">
    <property type="protein sequence ID" value="CUT05322.1"/>
    <property type="molecule type" value="Genomic_DNA"/>
</dbReference>
<dbReference type="Proteomes" id="UP000243065">
    <property type="component" value="Unassembled WGS sequence"/>
</dbReference>
<dbReference type="InterPro" id="IPR021136">
    <property type="entry name" value="Flagellar_hook_control-like_C"/>
</dbReference>
<sequence length="189" mass="22054">MNNNFEFRRNFKGNYLEDSKFERMLEKINTRNFVDVDIKDLDERIGVERPVFHIKAQDIPEFVKSFILKSKDLERGEVVLKVKPKEIGEIVVKISQGEGGVRILFEVKNYETKQMIESRFDSLRATLESSNVKPEKIDVLLVAENFDSNYNFSNSEREQFLRKATSKRKVFDSFETVKIYGGSLIEAII</sequence>
<dbReference type="AlphaFoldDB" id="A0A656DAT3"/>
<dbReference type="CDD" id="cd17470">
    <property type="entry name" value="T3SS_Flik_C"/>
    <property type="match status" value="1"/>
</dbReference>
<dbReference type="Pfam" id="PF02120">
    <property type="entry name" value="Flg_hook"/>
    <property type="match status" value="1"/>
</dbReference>
<gene>
    <name evidence="2" type="ORF">JGI24_01662</name>
</gene>
<keyword evidence="3" id="KW-1185">Reference proteome</keyword>
<proteinExistence type="predicted"/>
<protein>
    <submittedName>
        <fullName evidence="2">Hook-length control protein FliK</fullName>
    </submittedName>
</protein>